<gene>
    <name evidence="1" type="ORF">BCR34DRAFT_609450</name>
</gene>
<proteinExistence type="predicted"/>
<dbReference type="EMBL" id="MCFA01000001">
    <property type="protein sequence ID" value="ORY19775.1"/>
    <property type="molecule type" value="Genomic_DNA"/>
</dbReference>
<comment type="caution">
    <text evidence="1">The sequence shown here is derived from an EMBL/GenBank/DDBJ whole genome shotgun (WGS) entry which is preliminary data.</text>
</comment>
<organism evidence="1 2">
    <name type="scientific">Clohesyomyces aquaticus</name>
    <dbReference type="NCBI Taxonomy" id="1231657"/>
    <lineage>
        <taxon>Eukaryota</taxon>
        <taxon>Fungi</taxon>
        <taxon>Dikarya</taxon>
        <taxon>Ascomycota</taxon>
        <taxon>Pezizomycotina</taxon>
        <taxon>Dothideomycetes</taxon>
        <taxon>Pleosporomycetidae</taxon>
        <taxon>Pleosporales</taxon>
        <taxon>Lindgomycetaceae</taxon>
        <taxon>Clohesyomyces</taxon>
    </lineage>
</organism>
<evidence type="ECO:0000313" key="2">
    <source>
        <dbReference type="Proteomes" id="UP000193144"/>
    </source>
</evidence>
<protein>
    <submittedName>
        <fullName evidence="1">Uncharacterized protein</fullName>
    </submittedName>
</protein>
<dbReference type="AlphaFoldDB" id="A0A1Y2ACP9"/>
<evidence type="ECO:0000313" key="1">
    <source>
        <dbReference type="EMBL" id="ORY19775.1"/>
    </source>
</evidence>
<dbReference type="OrthoDB" id="3797581at2759"/>
<dbReference type="Proteomes" id="UP000193144">
    <property type="component" value="Unassembled WGS sequence"/>
</dbReference>
<name>A0A1Y2ACP9_9PLEO</name>
<reference evidence="1 2" key="1">
    <citation type="submission" date="2016-07" db="EMBL/GenBank/DDBJ databases">
        <title>Pervasive Adenine N6-methylation of Active Genes in Fungi.</title>
        <authorList>
            <consortium name="DOE Joint Genome Institute"/>
            <person name="Mondo S.J."/>
            <person name="Dannebaum R.O."/>
            <person name="Kuo R.C."/>
            <person name="Labutti K."/>
            <person name="Haridas S."/>
            <person name="Kuo A."/>
            <person name="Salamov A."/>
            <person name="Ahrendt S.R."/>
            <person name="Lipzen A."/>
            <person name="Sullivan W."/>
            <person name="Andreopoulos W.B."/>
            <person name="Clum A."/>
            <person name="Lindquist E."/>
            <person name="Daum C."/>
            <person name="Ramamoorthy G.K."/>
            <person name="Gryganskyi A."/>
            <person name="Culley D."/>
            <person name="Magnuson J.K."/>
            <person name="James T.Y."/>
            <person name="O'Malley M.A."/>
            <person name="Stajich J.E."/>
            <person name="Spatafora J.W."/>
            <person name="Visel A."/>
            <person name="Grigoriev I.V."/>
        </authorList>
    </citation>
    <scope>NUCLEOTIDE SEQUENCE [LARGE SCALE GENOMIC DNA]</scope>
    <source>
        <strain evidence="1 2">CBS 115471</strain>
    </source>
</reference>
<accession>A0A1Y2ACP9</accession>
<keyword evidence="2" id="KW-1185">Reference proteome</keyword>
<sequence>MFELTSVPRVQFYLLKLDSELQYTITRPTKAPGQYDISDTDFEDADSEVKIDPDEDRTMRSRVDAIAVRLQIQVAKNDGNLVVEFEEGMMAMYALAVMQTDGTAIDHTGMQTDVPALRHAEMQTCPYVQQNGSTQTILGGQEIEPKYELKRMILDSLLLEGKRQKPESTDE</sequence>